<dbReference type="GO" id="GO:0006310">
    <property type="term" value="P:DNA recombination"/>
    <property type="evidence" value="ECO:0007669"/>
    <property type="project" value="UniProtKB-KW"/>
</dbReference>
<dbReference type="InterPro" id="IPR050090">
    <property type="entry name" value="Tyrosine_recombinase_XerCD"/>
</dbReference>
<dbReference type="InterPro" id="IPR053876">
    <property type="entry name" value="Phage_int_M"/>
</dbReference>
<dbReference type="AlphaFoldDB" id="A0A378SIM7"/>
<dbReference type="RefSeq" id="WP_115326593.1">
    <property type="nucleotide sequence ID" value="NZ_JACKST010000065.1"/>
</dbReference>
<dbReference type="PROSITE" id="PS51900">
    <property type="entry name" value="CB"/>
    <property type="match status" value="1"/>
</dbReference>
<dbReference type="SUPFAM" id="SSF56349">
    <property type="entry name" value="DNA breaking-rejoining enzymes"/>
    <property type="match status" value="1"/>
</dbReference>
<evidence type="ECO:0000259" key="6">
    <source>
        <dbReference type="PROSITE" id="PS51900"/>
    </source>
</evidence>
<dbReference type="EMBL" id="UGQM01000001">
    <property type="protein sequence ID" value="STZ41704.1"/>
    <property type="molecule type" value="Genomic_DNA"/>
</dbReference>
<feature type="domain" description="Tyr recombinase" evidence="5">
    <location>
        <begin position="196"/>
        <end position="382"/>
    </location>
</feature>
<dbReference type="PROSITE" id="PS51898">
    <property type="entry name" value="TYR_RECOMBINASE"/>
    <property type="match status" value="1"/>
</dbReference>
<dbReference type="InterPro" id="IPR010998">
    <property type="entry name" value="Integrase_recombinase_N"/>
</dbReference>
<evidence type="ECO:0000256" key="1">
    <source>
        <dbReference type="ARBA" id="ARBA00008857"/>
    </source>
</evidence>
<organism evidence="7 8">
    <name type="scientific">Mycolicibacterium gilvum</name>
    <dbReference type="NCBI Taxonomy" id="1804"/>
    <lineage>
        <taxon>Bacteria</taxon>
        <taxon>Bacillati</taxon>
        <taxon>Actinomycetota</taxon>
        <taxon>Actinomycetes</taxon>
        <taxon>Mycobacteriales</taxon>
        <taxon>Mycobacteriaceae</taxon>
        <taxon>Mycolicibacterium</taxon>
    </lineage>
</organism>
<feature type="domain" description="Core-binding (CB)" evidence="6">
    <location>
        <begin position="86"/>
        <end position="175"/>
    </location>
</feature>
<dbReference type="CDD" id="cd01189">
    <property type="entry name" value="INT_ICEBs1_C_like"/>
    <property type="match status" value="1"/>
</dbReference>
<reference evidence="7 8" key="1">
    <citation type="submission" date="2018-06" db="EMBL/GenBank/DDBJ databases">
        <authorList>
            <consortium name="Pathogen Informatics"/>
            <person name="Doyle S."/>
        </authorList>
    </citation>
    <scope>NUCLEOTIDE SEQUENCE [LARGE SCALE GENOMIC DNA]</scope>
    <source>
        <strain evidence="7 8">NCTC10742</strain>
    </source>
</reference>
<evidence type="ECO:0000256" key="3">
    <source>
        <dbReference type="ARBA" id="ARBA00023172"/>
    </source>
</evidence>
<dbReference type="Gene3D" id="1.10.150.130">
    <property type="match status" value="1"/>
</dbReference>
<evidence type="ECO:0000256" key="4">
    <source>
        <dbReference type="PROSITE-ProRule" id="PRU01248"/>
    </source>
</evidence>
<gene>
    <name evidence="7" type="primary">xerD_4</name>
    <name evidence="7" type="ORF">NCTC10742_00911</name>
</gene>
<evidence type="ECO:0000256" key="2">
    <source>
        <dbReference type="ARBA" id="ARBA00023125"/>
    </source>
</evidence>
<keyword evidence="2 4" id="KW-0238">DNA-binding</keyword>
<dbReference type="Pfam" id="PF22022">
    <property type="entry name" value="Phage_int_M"/>
    <property type="match status" value="1"/>
</dbReference>
<accession>A0A378SIM7</accession>
<proteinExistence type="inferred from homology"/>
<evidence type="ECO:0000259" key="5">
    <source>
        <dbReference type="PROSITE" id="PS51898"/>
    </source>
</evidence>
<dbReference type="Pfam" id="PF00589">
    <property type="entry name" value="Phage_integrase"/>
    <property type="match status" value="1"/>
</dbReference>
<keyword evidence="3" id="KW-0233">DNA recombination</keyword>
<dbReference type="PANTHER" id="PTHR30349:SF64">
    <property type="entry name" value="PROPHAGE INTEGRASE INTD-RELATED"/>
    <property type="match status" value="1"/>
</dbReference>
<dbReference type="InterPro" id="IPR013762">
    <property type="entry name" value="Integrase-like_cat_sf"/>
</dbReference>
<dbReference type="Gene3D" id="1.10.443.10">
    <property type="entry name" value="Intergrase catalytic core"/>
    <property type="match status" value="1"/>
</dbReference>
<dbReference type="InterPro" id="IPR011010">
    <property type="entry name" value="DNA_brk_join_enz"/>
</dbReference>
<name>A0A378SIM7_9MYCO</name>
<evidence type="ECO:0000313" key="7">
    <source>
        <dbReference type="EMBL" id="STZ41704.1"/>
    </source>
</evidence>
<sequence length="411" mass="45001">MTQTRNRRSGVEDRWTKTVRLHDGTTETAPSAANGNGLRWRARYVDENGKEHAKGFGRKADAQNWLNKQVSDQVTGTWTDPALSGITFGTMAERWISTKAHRSAKTVAGYRSLLDTIVLPRWKDVALREIRFEDLQVWVTGLSVEGSVRFEGKGLSASRVRQAHQLVGAVLRFAVKAKHLAANPAEDLELPVLPDTEQRYLTHEQLHRIAVASGRLRTLVLVLGYCGLRFGEAAALQVADVDVMGRRIRVRRSVTYVRKTGLVEGSTKNHTNRTVPVPAFVARMLETEIGDRDKTALVFPSARGGGYLTLGQARYTFQKASAAVDGCEGARLHDLRHTCASLAIRSGANIKVVQKLLGHKSAVLTLDRYGHLFPDDLDAVAAAFDAAAATTADALRTAVPQNASRPPRKGA</sequence>
<dbReference type="InterPro" id="IPR044068">
    <property type="entry name" value="CB"/>
</dbReference>
<protein>
    <submittedName>
        <fullName evidence="7">Phage integrase family protein</fullName>
    </submittedName>
</protein>
<dbReference type="InterPro" id="IPR002104">
    <property type="entry name" value="Integrase_catalytic"/>
</dbReference>
<dbReference type="Proteomes" id="UP000254291">
    <property type="component" value="Unassembled WGS sequence"/>
</dbReference>
<dbReference type="GO" id="GO:0015074">
    <property type="term" value="P:DNA integration"/>
    <property type="evidence" value="ECO:0007669"/>
    <property type="project" value="InterPro"/>
</dbReference>
<dbReference type="GO" id="GO:0003677">
    <property type="term" value="F:DNA binding"/>
    <property type="evidence" value="ECO:0007669"/>
    <property type="project" value="UniProtKB-UniRule"/>
</dbReference>
<dbReference type="PANTHER" id="PTHR30349">
    <property type="entry name" value="PHAGE INTEGRASE-RELATED"/>
    <property type="match status" value="1"/>
</dbReference>
<comment type="similarity">
    <text evidence="1">Belongs to the 'phage' integrase family.</text>
</comment>
<evidence type="ECO:0000313" key="8">
    <source>
        <dbReference type="Proteomes" id="UP000254291"/>
    </source>
</evidence>